<dbReference type="Gene3D" id="2.60.40.10">
    <property type="entry name" value="Immunoglobulins"/>
    <property type="match status" value="3"/>
</dbReference>
<dbReference type="RefSeq" id="XP_019747724.1">
    <property type="nucleotide sequence ID" value="XM_019892165.1"/>
</dbReference>
<dbReference type="PROSITE" id="PS50853">
    <property type="entry name" value="FN3"/>
    <property type="match status" value="1"/>
</dbReference>
<evidence type="ECO:0000256" key="8">
    <source>
        <dbReference type="ARBA" id="ARBA00023170"/>
    </source>
</evidence>
<dbReference type="OrthoDB" id="8634471at2759"/>
<dbReference type="Proteomes" id="UP000264820">
    <property type="component" value="Unplaced"/>
</dbReference>
<protein>
    <submittedName>
        <fullName evidence="15">Interleukin 6 receptor</fullName>
    </submittedName>
</protein>
<dbReference type="AlphaFoldDB" id="A0A3Q3DUN3"/>
<evidence type="ECO:0000256" key="6">
    <source>
        <dbReference type="ARBA" id="ARBA00023136"/>
    </source>
</evidence>
<keyword evidence="10" id="KW-0393">Immunoglobulin domain</keyword>
<comment type="similarity">
    <text evidence="2">Belongs to the type I cytokine receptor family. Type 3 subfamily.</text>
</comment>
<dbReference type="PANTHER" id="PTHR23037">
    <property type="entry name" value="CYTOKINE RECEPTOR"/>
    <property type="match status" value="1"/>
</dbReference>
<name>A0A3Q3DUN3_HIPCM</name>
<dbReference type="CTD" id="3570"/>
<keyword evidence="8" id="KW-0675">Receptor</keyword>
<dbReference type="SUPFAM" id="SSF49265">
    <property type="entry name" value="Fibronectin type III"/>
    <property type="match status" value="2"/>
</dbReference>
<evidence type="ECO:0000259" key="14">
    <source>
        <dbReference type="PROSITE" id="PS50853"/>
    </source>
</evidence>
<evidence type="ECO:0000256" key="11">
    <source>
        <dbReference type="SAM" id="MobiDB-lite"/>
    </source>
</evidence>
<keyword evidence="3 12" id="KW-0812">Transmembrane</keyword>
<reference evidence="15" key="1">
    <citation type="submission" date="2025-08" db="UniProtKB">
        <authorList>
            <consortium name="Ensembl"/>
        </authorList>
    </citation>
    <scope>IDENTIFICATION</scope>
</reference>
<dbReference type="Pfam" id="PF09240">
    <property type="entry name" value="IL6Ra-bind"/>
    <property type="match status" value="1"/>
</dbReference>
<dbReference type="GO" id="GO:0016064">
    <property type="term" value="P:immunoglobulin mediated immune response"/>
    <property type="evidence" value="ECO:0007669"/>
    <property type="project" value="TreeGrafter"/>
</dbReference>
<feature type="chain" id="PRO_5018526008" evidence="13">
    <location>
        <begin position="20"/>
        <end position="560"/>
    </location>
</feature>
<dbReference type="PANTHER" id="PTHR23037:SF22">
    <property type="entry name" value="CYTOKINE RECEPTOR COMMON SUBUNIT BETA"/>
    <property type="match status" value="1"/>
</dbReference>
<proteinExistence type="inferred from homology"/>
<evidence type="ECO:0000256" key="9">
    <source>
        <dbReference type="ARBA" id="ARBA00023180"/>
    </source>
</evidence>
<feature type="signal peptide" evidence="13">
    <location>
        <begin position="1"/>
        <end position="19"/>
    </location>
</feature>
<dbReference type="GO" id="GO:0009897">
    <property type="term" value="C:external side of plasma membrane"/>
    <property type="evidence" value="ECO:0007669"/>
    <property type="project" value="TreeGrafter"/>
</dbReference>
<dbReference type="Ensembl" id="ENSHCOT00000004864.1">
    <property type="protein sequence ID" value="ENSHCOP00000020960.1"/>
    <property type="gene ID" value="ENSHCOG00000007427.1"/>
</dbReference>
<dbReference type="Pfam" id="PF00041">
    <property type="entry name" value="fn3"/>
    <property type="match status" value="1"/>
</dbReference>
<evidence type="ECO:0000256" key="4">
    <source>
        <dbReference type="ARBA" id="ARBA00022729"/>
    </source>
</evidence>
<feature type="region of interest" description="Disordered" evidence="11">
    <location>
        <begin position="59"/>
        <end position="81"/>
    </location>
</feature>
<evidence type="ECO:0000256" key="12">
    <source>
        <dbReference type="SAM" id="Phobius"/>
    </source>
</evidence>
<evidence type="ECO:0000256" key="3">
    <source>
        <dbReference type="ARBA" id="ARBA00022692"/>
    </source>
</evidence>
<dbReference type="InterPro" id="IPR003599">
    <property type="entry name" value="Ig_sub"/>
</dbReference>
<dbReference type="GeneTree" id="ENSGT00940000165521"/>
<dbReference type="InterPro" id="IPR036179">
    <property type="entry name" value="Ig-like_dom_sf"/>
</dbReference>
<dbReference type="CDD" id="cd00096">
    <property type="entry name" value="Ig"/>
    <property type="match status" value="1"/>
</dbReference>
<dbReference type="SUPFAM" id="SSF48726">
    <property type="entry name" value="Immunoglobulin"/>
    <property type="match status" value="1"/>
</dbReference>
<keyword evidence="7" id="KW-1015">Disulfide bond</keyword>
<comment type="subcellular location">
    <subcellularLocation>
        <location evidence="1">Membrane</location>
        <topology evidence="1">Single-pass type I membrane protein</topology>
    </subcellularLocation>
</comment>
<dbReference type="GeneID" id="109529023"/>
<evidence type="ECO:0000256" key="13">
    <source>
        <dbReference type="SAM" id="SignalP"/>
    </source>
</evidence>
<sequence>MCRFHSLLWILCAAPVGSIFQGTCPKKEAPPGVLVVSPGSSLVLSCDGDVRVDGAKVKAAKRSSDDTDASREMHTSNGDFRKTDLNATKERIHEEGVQRGEQTSLSLSSSFPTHQVVRATVTPLEGGNANGNRGTRVVKGKSKWKWNGETVGRGHRELDSFALGKSGTQLSVTSVRLRDSGNYTCQYKGQVMFSLKVIVADPPEVPRLSCSKKSPSSKIRCDWTPRKPLPLRPNCSLFINKRPSDRFQRVQCSFSSQRSRCWCVLEHNDDELRTRHMAYLCVTNVAGNTTSAILSFSPLDILKPDPPSAVSIQQEVGHQTRMRVNWTFPSSWKSQDSYYELKYELKYQPVDSSPWSVQLKLIKGRRSFTITDAIPGVEYMMQLRTKEEFDGLWSGWSAPVYGSSWIDSRTEEPIALLTEEELMNVTFPEYEGSGTDDPSEALPEASVSPTIVSRHIVWISCLFAILAIILSAYVFRRKEKFFAKVHSLSFRSQNKGPAQPKPVPPIAPESRALVTLNPPSPNEEPPVVEEEDEAVENDAETARTEAIHFNNTTYFFTQSE</sequence>
<evidence type="ECO:0000256" key="5">
    <source>
        <dbReference type="ARBA" id="ARBA00022989"/>
    </source>
</evidence>
<keyword evidence="5 12" id="KW-1133">Transmembrane helix</keyword>
<evidence type="ECO:0000256" key="10">
    <source>
        <dbReference type="ARBA" id="ARBA00023319"/>
    </source>
</evidence>
<accession>A0A3Q3DUN3</accession>
<evidence type="ECO:0000256" key="2">
    <source>
        <dbReference type="ARBA" id="ARBA00010890"/>
    </source>
</evidence>
<evidence type="ECO:0000256" key="7">
    <source>
        <dbReference type="ARBA" id="ARBA00023157"/>
    </source>
</evidence>
<reference evidence="15" key="2">
    <citation type="submission" date="2025-09" db="UniProtKB">
        <authorList>
            <consortium name="Ensembl"/>
        </authorList>
    </citation>
    <scope>IDENTIFICATION</scope>
</reference>
<dbReference type="InterPro" id="IPR013783">
    <property type="entry name" value="Ig-like_fold"/>
</dbReference>
<feature type="domain" description="Fibronectin type-III" evidence="14">
    <location>
        <begin position="306"/>
        <end position="407"/>
    </location>
</feature>
<dbReference type="InterPro" id="IPR003530">
    <property type="entry name" value="Hematopoietin_rcpt_L_F3_CS"/>
</dbReference>
<dbReference type="STRING" id="109280.ENSHCOP00000020960"/>
<evidence type="ECO:0000313" key="16">
    <source>
        <dbReference type="Proteomes" id="UP000264820"/>
    </source>
</evidence>
<feature type="transmembrane region" description="Helical" evidence="12">
    <location>
        <begin position="456"/>
        <end position="475"/>
    </location>
</feature>
<dbReference type="CDD" id="cd00063">
    <property type="entry name" value="FN3"/>
    <property type="match status" value="1"/>
</dbReference>
<keyword evidence="4 13" id="KW-0732">Signal</keyword>
<organism evidence="15 16">
    <name type="scientific">Hippocampus comes</name>
    <name type="common">Tiger tail seahorse</name>
    <dbReference type="NCBI Taxonomy" id="109280"/>
    <lineage>
        <taxon>Eukaryota</taxon>
        <taxon>Metazoa</taxon>
        <taxon>Chordata</taxon>
        <taxon>Craniata</taxon>
        <taxon>Vertebrata</taxon>
        <taxon>Euteleostomi</taxon>
        <taxon>Actinopterygii</taxon>
        <taxon>Neopterygii</taxon>
        <taxon>Teleostei</taxon>
        <taxon>Neoteleostei</taxon>
        <taxon>Acanthomorphata</taxon>
        <taxon>Syngnathiaria</taxon>
        <taxon>Syngnathiformes</taxon>
        <taxon>Syngnathoidei</taxon>
        <taxon>Syngnathidae</taxon>
        <taxon>Hippocampus</taxon>
    </lineage>
</organism>
<dbReference type="InterPro" id="IPR015321">
    <property type="entry name" value="TypeI_recpt_CBD"/>
</dbReference>
<keyword evidence="9" id="KW-0325">Glycoprotein</keyword>
<dbReference type="InterPro" id="IPR036116">
    <property type="entry name" value="FN3_sf"/>
</dbReference>
<evidence type="ECO:0000256" key="1">
    <source>
        <dbReference type="ARBA" id="ARBA00004479"/>
    </source>
</evidence>
<dbReference type="GO" id="GO:0004896">
    <property type="term" value="F:cytokine receptor activity"/>
    <property type="evidence" value="ECO:0007669"/>
    <property type="project" value="InterPro"/>
</dbReference>
<feature type="compositionally biased region" description="Acidic residues" evidence="11">
    <location>
        <begin position="526"/>
        <end position="539"/>
    </location>
</feature>
<dbReference type="SMART" id="SM00409">
    <property type="entry name" value="IG"/>
    <property type="match status" value="1"/>
</dbReference>
<evidence type="ECO:0000313" key="15">
    <source>
        <dbReference type="Ensembl" id="ENSHCOP00000020960.1"/>
    </source>
</evidence>
<feature type="region of interest" description="Disordered" evidence="11">
    <location>
        <begin position="492"/>
        <end position="540"/>
    </location>
</feature>
<keyword evidence="6 12" id="KW-0472">Membrane</keyword>
<dbReference type="InterPro" id="IPR003961">
    <property type="entry name" value="FN3_dom"/>
</dbReference>
<keyword evidence="16" id="KW-1185">Reference proteome</keyword>
<dbReference type="PROSITE" id="PS01354">
    <property type="entry name" value="HEMATOPO_REC_L_F3"/>
    <property type="match status" value="1"/>
</dbReference>
<dbReference type="OMA" id="RCWCALE"/>
<dbReference type="KEGG" id="hcq:109529023"/>